<dbReference type="Proteomes" id="UP001292079">
    <property type="component" value="Unassembled WGS sequence"/>
</dbReference>
<comment type="caution">
    <text evidence="1">Lacks conserved residue(s) required for the propagation of feature annotation.</text>
</comment>
<dbReference type="EMBL" id="JALJAT010000002">
    <property type="protein sequence ID" value="KAK4473698.1"/>
    <property type="molecule type" value="Genomic_DNA"/>
</dbReference>
<dbReference type="InterPro" id="IPR036383">
    <property type="entry name" value="TSP1_rpt_sf"/>
</dbReference>
<gene>
    <name evidence="3" type="ORF">MN116_003043</name>
</gene>
<evidence type="ECO:0000313" key="4">
    <source>
        <dbReference type="Proteomes" id="UP001292079"/>
    </source>
</evidence>
<dbReference type="PROSITE" id="PS00022">
    <property type="entry name" value="EGF_1"/>
    <property type="match status" value="1"/>
</dbReference>
<name>A0AAE1ZHF6_SCHME</name>
<evidence type="ECO:0000313" key="3">
    <source>
        <dbReference type="EMBL" id="KAK4473698.1"/>
    </source>
</evidence>
<dbReference type="Pfam" id="PF00090">
    <property type="entry name" value="TSP_1"/>
    <property type="match status" value="1"/>
</dbReference>
<comment type="caution">
    <text evidence="3">The sequence shown here is derived from an EMBL/GenBank/DDBJ whole genome shotgun (WGS) entry which is preliminary data.</text>
</comment>
<keyword evidence="1" id="KW-0245">EGF-like domain</keyword>
<accession>A0AAE1ZHF6</accession>
<dbReference type="InterPro" id="IPR000742">
    <property type="entry name" value="EGF"/>
</dbReference>
<dbReference type="AlphaFoldDB" id="A0AAE1ZHF6"/>
<feature type="non-terminal residue" evidence="3">
    <location>
        <position position="196"/>
    </location>
</feature>
<dbReference type="Gene3D" id="2.10.25.10">
    <property type="entry name" value="Laminin"/>
    <property type="match status" value="1"/>
</dbReference>
<evidence type="ECO:0000259" key="2">
    <source>
        <dbReference type="PROSITE" id="PS50026"/>
    </source>
</evidence>
<protein>
    <recommendedName>
        <fullName evidence="2">EGF-like domain-containing protein</fullName>
    </recommendedName>
</protein>
<proteinExistence type="predicted"/>
<feature type="domain" description="EGF-like" evidence="2">
    <location>
        <begin position="66"/>
        <end position="103"/>
    </location>
</feature>
<keyword evidence="4" id="KW-1185">Reference proteome</keyword>
<reference evidence="3" key="2">
    <citation type="journal article" date="2023" name="Infect Dis Poverty">
        <title>Chromosome-scale genome of the human blood fluke Schistosoma mekongi and its implications for public health.</title>
        <authorList>
            <person name="Zhou M."/>
            <person name="Xu L."/>
            <person name="Xu D."/>
            <person name="Chen W."/>
            <person name="Khan J."/>
            <person name="Hu Y."/>
            <person name="Huang H."/>
            <person name="Wei H."/>
            <person name="Zhang Y."/>
            <person name="Chusongsang P."/>
            <person name="Tanasarnprasert K."/>
            <person name="Hu X."/>
            <person name="Limpanont Y."/>
            <person name="Lv Z."/>
        </authorList>
    </citation>
    <scope>NUCLEOTIDE SEQUENCE</scope>
    <source>
        <strain evidence="3">LV_2022a</strain>
    </source>
</reference>
<dbReference type="SUPFAM" id="SSF57196">
    <property type="entry name" value="EGF/Laminin"/>
    <property type="match status" value="1"/>
</dbReference>
<dbReference type="SMART" id="SM00209">
    <property type="entry name" value="TSP1"/>
    <property type="match status" value="1"/>
</dbReference>
<sequence length="196" mass="21873">MGLNCSYKRDPCMELASNVPMPGNLACNVANGGVCWGILGTNTYHCQCPASFTSDPFYPFSNCLQIRDQCTSTICIHGDCVSSKNGQKAHCICSEEAYGKYCEFTRGQWAQWSPWSKCSPNCGPYNHRKRIRTRDCLGEACSGGLGHLHMEFCDTQPCSNEILVSSRLNSSEEIQKLKLQVLQIESTRYIEMSSRL</sequence>
<dbReference type="Gene3D" id="2.20.100.10">
    <property type="entry name" value="Thrombospondin type-1 (TSP1) repeat"/>
    <property type="match status" value="1"/>
</dbReference>
<evidence type="ECO:0000256" key="1">
    <source>
        <dbReference type="PROSITE-ProRule" id="PRU00076"/>
    </source>
</evidence>
<dbReference type="InterPro" id="IPR000884">
    <property type="entry name" value="TSP1_rpt"/>
</dbReference>
<feature type="disulfide bond" evidence="1">
    <location>
        <begin position="93"/>
        <end position="102"/>
    </location>
</feature>
<reference evidence="3" key="1">
    <citation type="submission" date="2022-04" db="EMBL/GenBank/DDBJ databases">
        <authorList>
            <person name="Xu L."/>
            <person name="Lv Z."/>
        </authorList>
    </citation>
    <scope>NUCLEOTIDE SEQUENCE</scope>
    <source>
        <strain evidence="3">LV_2022a</strain>
    </source>
</reference>
<dbReference type="PROSITE" id="PS50092">
    <property type="entry name" value="TSP1"/>
    <property type="match status" value="1"/>
</dbReference>
<keyword evidence="1" id="KW-1015">Disulfide bond</keyword>
<dbReference type="PROSITE" id="PS50026">
    <property type="entry name" value="EGF_3"/>
    <property type="match status" value="1"/>
</dbReference>
<feature type="disulfide bond" evidence="1">
    <location>
        <begin position="70"/>
        <end position="80"/>
    </location>
</feature>
<dbReference type="SUPFAM" id="SSF82895">
    <property type="entry name" value="TSP-1 type 1 repeat"/>
    <property type="match status" value="1"/>
</dbReference>
<organism evidence="3 4">
    <name type="scientific">Schistosoma mekongi</name>
    <name type="common">Parasitic worm</name>
    <dbReference type="NCBI Taxonomy" id="38744"/>
    <lineage>
        <taxon>Eukaryota</taxon>
        <taxon>Metazoa</taxon>
        <taxon>Spiralia</taxon>
        <taxon>Lophotrochozoa</taxon>
        <taxon>Platyhelminthes</taxon>
        <taxon>Trematoda</taxon>
        <taxon>Digenea</taxon>
        <taxon>Strigeidida</taxon>
        <taxon>Schistosomatoidea</taxon>
        <taxon>Schistosomatidae</taxon>
        <taxon>Schistosoma</taxon>
    </lineage>
</organism>